<dbReference type="Ensembl" id="ENSCMIT00000010692.1">
    <property type="protein sequence ID" value="ENSCMIP00000010420.1"/>
    <property type="gene ID" value="ENSCMIG00000005502.1"/>
</dbReference>
<evidence type="ECO:0000256" key="1">
    <source>
        <dbReference type="SAM" id="MobiDB-lite"/>
    </source>
</evidence>
<reference evidence="3" key="2">
    <citation type="journal article" date="2007" name="PLoS Biol.">
        <title>Survey sequencing and comparative analysis of the elephant shark (Callorhinchus milii) genome.</title>
        <authorList>
            <person name="Venkatesh B."/>
            <person name="Kirkness E.F."/>
            <person name="Loh Y.H."/>
            <person name="Halpern A.L."/>
            <person name="Lee A.P."/>
            <person name="Johnson J."/>
            <person name="Dandona N."/>
            <person name="Viswanathan L.D."/>
            <person name="Tay A."/>
            <person name="Venter J.C."/>
            <person name="Strausberg R.L."/>
            <person name="Brenner S."/>
        </authorList>
    </citation>
    <scope>NUCLEOTIDE SEQUENCE [LARGE SCALE GENOMIC DNA]</scope>
</reference>
<proteinExistence type="predicted"/>
<dbReference type="Proteomes" id="UP000314986">
    <property type="component" value="Unassembled WGS sequence"/>
</dbReference>
<accession>A0A4W3H4Z0</accession>
<protein>
    <submittedName>
        <fullName evidence="2">Uncharacterized protein</fullName>
    </submittedName>
</protein>
<reference evidence="3" key="1">
    <citation type="journal article" date="2006" name="Science">
        <title>Ancient noncoding elements conserved in the human genome.</title>
        <authorList>
            <person name="Venkatesh B."/>
            <person name="Kirkness E.F."/>
            <person name="Loh Y.H."/>
            <person name="Halpern A.L."/>
            <person name="Lee A.P."/>
            <person name="Johnson J."/>
            <person name="Dandona N."/>
            <person name="Viswanathan L.D."/>
            <person name="Tay A."/>
            <person name="Venter J.C."/>
            <person name="Strausberg R.L."/>
            <person name="Brenner S."/>
        </authorList>
    </citation>
    <scope>NUCLEOTIDE SEQUENCE [LARGE SCALE GENOMIC DNA]</scope>
</reference>
<sequence length="260" mass="27177">MGERAGGVGVDQGYGGESGGKSGGVGLIRAMGRERGVGLIWKPFSKSSTDTMVSNGYDSLRLDATSPSYMWTSTLPAAGSALSVTEYHNNLSHNGSLLSNGAHSSLSGMCVIPRPCAHCVYIQQYCTHSLGVQKNLVSHSMVTSSSLASTGTSTGMGTGMGTAMGTGTGTSGQCMVRSLDDILKKDYKFLLLEKETSPKKDAELLIMSKDSGKLFTTSSNAMLEDNTLKKEKLVTSGTDHFTNTSASGKRGIHTAPPVCV</sequence>
<reference evidence="3" key="3">
    <citation type="journal article" date="2014" name="Nature">
        <title>Elephant shark genome provides unique insights into gnathostome evolution.</title>
        <authorList>
            <consortium name="International Elephant Shark Genome Sequencing Consortium"/>
            <person name="Venkatesh B."/>
            <person name="Lee A.P."/>
            <person name="Ravi V."/>
            <person name="Maurya A.K."/>
            <person name="Lian M.M."/>
            <person name="Swann J.B."/>
            <person name="Ohta Y."/>
            <person name="Flajnik M.F."/>
            <person name="Sutoh Y."/>
            <person name="Kasahara M."/>
            <person name="Hoon S."/>
            <person name="Gangu V."/>
            <person name="Roy S.W."/>
            <person name="Irimia M."/>
            <person name="Korzh V."/>
            <person name="Kondrychyn I."/>
            <person name="Lim Z.W."/>
            <person name="Tay B.H."/>
            <person name="Tohari S."/>
            <person name="Kong K.W."/>
            <person name="Ho S."/>
            <person name="Lorente-Galdos B."/>
            <person name="Quilez J."/>
            <person name="Marques-Bonet T."/>
            <person name="Raney B.J."/>
            <person name="Ingham P.W."/>
            <person name="Tay A."/>
            <person name="Hillier L.W."/>
            <person name="Minx P."/>
            <person name="Boehm T."/>
            <person name="Wilson R.K."/>
            <person name="Brenner S."/>
            <person name="Warren W.C."/>
        </authorList>
    </citation>
    <scope>NUCLEOTIDE SEQUENCE [LARGE SCALE GENOMIC DNA]</scope>
</reference>
<feature type="region of interest" description="Disordered" evidence="1">
    <location>
        <begin position="240"/>
        <end position="260"/>
    </location>
</feature>
<evidence type="ECO:0000313" key="2">
    <source>
        <dbReference type="Ensembl" id="ENSCMIP00000010420.1"/>
    </source>
</evidence>
<keyword evidence="3" id="KW-1185">Reference proteome</keyword>
<dbReference type="AlphaFoldDB" id="A0A4W3H4Z0"/>
<reference evidence="2" key="4">
    <citation type="submission" date="2025-08" db="UniProtKB">
        <authorList>
            <consortium name="Ensembl"/>
        </authorList>
    </citation>
    <scope>IDENTIFICATION</scope>
</reference>
<name>A0A4W3H4Z0_CALMI</name>
<dbReference type="GeneTree" id="ENSGT01140000282595"/>
<organism evidence="2 3">
    <name type="scientific">Callorhinchus milii</name>
    <name type="common">Ghost shark</name>
    <dbReference type="NCBI Taxonomy" id="7868"/>
    <lineage>
        <taxon>Eukaryota</taxon>
        <taxon>Metazoa</taxon>
        <taxon>Chordata</taxon>
        <taxon>Craniata</taxon>
        <taxon>Vertebrata</taxon>
        <taxon>Chondrichthyes</taxon>
        <taxon>Holocephali</taxon>
        <taxon>Chimaeriformes</taxon>
        <taxon>Callorhinchidae</taxon>
        <taxon>Callorhinchus</taxon>
    </lineage>
</organism>
<evidence type="ECO:0000313" key="3">
    <source>
        <dbReference type="Proteomes" id="UP000314986"/>
    </source>
</evidence>
<dbReference type="STRING" id="7868.ENSCMIP00000010420"/>
<dbReference type="InParanoid" id="A0A4W3H4Z0"/>
<reference evidence="2" key="5">
    <citation type="submission" date="2025-09" db="UniProtKB">
        <authorList>
            <consortium name="Ensembl"/>
        </authorList>
    </citation>
    <scope>IDENTIFICATION</scope>
</reference>